<accession>A0A7L7Z6C8</accession>
<dbReference type="Proteomes" id="UP000516660">
    <property type="component" value="Chromosome"/>
</dbReference>
<organism evidence="2 3">
    <name type="scientific">Clavibacter zhangzhiyongii</name>
    <dbReference type="NCBI Taxonomy" id="2768071"/>
    <lineage>
        <taxon>Bacteria</taxon>
        <taxon>Bacillati</taxon>
        <taxon>Actinomycetota</taxon>
        <taxon>Actinomycetes</taxon>
        <taxon>Micrococcales</taxon>
        <taxon>Microbacteriaceae</taxon>
        <taxon>Clavibacter</taxon>
    </lineage>
</organism>
<dbReference type="KEGG" id="czh:H9X71_08395"/>
<evidence type="ECO:0000313" key="2">
    <source>
        <dbReference type="EMBL" id="QOD45246.1"/>
    </source>
</evidence>
<evidence type="ECO:0000313" key="3">
    <source>
        <dbReference type="Proteomes" id="UP000516660"/>
    </source>
</evidence>
<dbReference type="AlphaFoldDB" id="A0A7L7Z6C8"/>
<protein>
    <submittedName>
        <fullName evidence="2">Uncharacterized protein</fullName>
    </submittedName>
</protein>
<feature type="region of interest" description="Disordered" evidence="1">
    <location>
        <begin position="74"/>
        <end position="95"/>
    </location>
</feature>
<reference evidence="2 3" key="1">
    <citation type="submission" date="2020-08" db="EMBL/GenBank/DDBJ databases">
        <title>Description of Clavibacter zhangzhiyonge sp. nov., a phytopathogenic actinobacterium isolated from barley seeds, causing leaf brown spot and decline.</title>
        <authorList>
            <person name="Tian Q."/>
            <person name="Chuan J."/>
            <person name="Zhao W."/>
            <person name="Li X."/>
        </authorList>
    </citation>
    <scope>NUCLEOTIDE SEQUENCE [LARGE SCALE GENOMIC DNA]</scope>
    <source>
        <strain evidence="2 3">DM1</strain>
    </source>
</reference>
<evidence type="ECO:0000256" key="1">
    <source>
        <dbReference type="SAM" id="MobiDB-lite"/>
    </source>
</evidence>
<name>A0A7L7Z6C8_9MICO</name>
<keyword evidence="3" id="KW-1185">Reference proteome</keyword>
<gene>
    <name evidence="2" type="ORF">H9X71_08395</name>
</gene>
<dbReference type="EMBL" id="CP061274">
    <property type="protein sequence ID" value="QOD45246.1"/>
    <property type="molecule type" value="Genomic_DNA"/>
</dbReference>
<proteinExistence type="predicted"/>
<sequence length="95" mass="10126">MRTPVGTMHATLAFRDETGTVVGTAAGKGETVQLRDIRTAATDAGLRVTWSQTITKPLRLDLDFEVVVDGDRMSGRSRAGRLPGTAVTGTRVVAR</sequence>